<keyword evidence="16" id="KW-1185">Reference proteome</keyword>
<dbReference type="PANTHER" id="PTHR11845">
    <property type="entry name" value="5'-DEOXYNUCLEOTIDASE HDDC2"/>
    <property type="match status" value="1"/>
</dbReference>
<evidence type="ECO:0000313" key="15">
    <source>
        <dbReference type="EMBL" id="KAF7993991.1"/>
    </source>
</evidence>
<proteinExistence type="inferred from homology"/>
<gene>
    <name evidence="15" type="ORF">HCN44_011260</name>
</gene>
<dbReference type="GO" id="GO:0005737">
    <property type="term" value="C:cytoplasm"/>
    <property type="evidence" value="ECO:0007669"/>
    <property type="project" value="TreeGrafter"/>
</dbReference>
<dbReference type="InterPro" id="IPR003607">
    <property type="entry name" value="HD/PDEase_dom"/>
</dbReference>
<dbReference type="EMBL" id="JACMRX010000003">
    <property type="protein sequence ID" value="KAF7993991.1"/>
    <property type="molecule type" value="Genomic_DNA"/>
</dbReference>
<keyword evidence="11" id="KW-0378">Hydrolase</keyword>
<dbReference type="GO" id="GO:0046872">
    <property type="term" value="F:metal ion binding"/>
    <property type="evidence" value="ECO:0007669"/>
    <property type="project" value="UniProtKB-KW"/>
</dbReference>
<dbReference type="GO" id="GO:0002953">
    <property type="term" value="F:5'-deoxynucleotidase activity"/>
    <property type="evidence" value="ECO:0007669"/>
    <property type="project" value="UniProtKB-EC"/>
</dbReference>
<dbReference type="SMART" id="SM00471">
    <property type="entry name" value="HDc"/>
    <property type="match status" value="1"/>
</dbReference>
<dbReference type="AlphaFoldDB" id="A0A834XZZ1"/>
<comment type="cofactor">
    <cofactor evidence="3">
        <name>Co(2+)</name>
        <dbReference type="ChEBI" id="CHEBI:48828"/>
    </cofactor>
</comment>
<dbReference type="Pfam" id="PF13023">
    <property type="entry name" value="HD_3"/>
    <property type="match status" value="1"/>
</dbReference>
<evidence type="ECO:0000256" key="7">
    <source>
        <dbReference type="ARBA" id="ARBA00011738"/>
    </source>
</evidence>
<dbReference type="Gene3D" id="1.10.3210.10">
    <property type="entry name" value="Hypothetical protein af1432"/>
    <property type="match status" value="1"/>
</dbReference>
<comment type="function">
    <text evidence="5">Catalyzes the dephosphorylation of the nucleoside 5'-monophosphates deoxyadenosine monophosphate (dAMP), deoxycytidine monophosphate (dCMP), deoxyguanosine monophosphate (dGMP) and deoxythymidine monophosphate (dTMP).</text>
</comment>
<evidence type="ECO:0000256" key="4">
    <source>
        <dbReference type="ARBA" id="ARBA00001946"/>
    </source>
</evidence>
<evidence type="ECO:0000256" key="6">
    <source>
        <dbReference type="ARBA" id="ARBA00009999"/>
    </source>
</evidence>
<evidence type="ECO:0000256" key="8">
    <source>
        <dbReference type="ARBA" id="ARBA00012964"/>
    </source>
</evidence>
<dbReference type="Proteomes" id="UP000639338">
    <property type="component" value="Unassembled WGS sequence"/>
</dbReference>
<comment type="catalytic activity">
    <reaction evidence="1">
        <text>a 2'-deoxyribonucleoside 5'-phosphate + H2O = a 2'-deoxyribonucleoside + phosphate</text>
        <dbReference type="Rhea" id="RHEA:36167"/>
        <dbReference type="ChEBI" id="CHEBI:15377"/>
        <dbReference type="ChEBI" id="CHEBI:18274"/>
        <dbReference type="ChEBI" id="CHEBI:43474"/>
        <dbReference type="ChEBI" id="CHEBI:65317"/>
        <dbReference type="EC" id="3.1.3.89"/>
    </reaction>
</comment>
<reference evidence="15 16" key="1">
    <citation type="submission" date="2020-08" db="EMBL/GenBank/DDBJ databases">
        <title>Aphidius gifuensis genome sequencing and assembly.</title>
        <authorList>
            <person name="Du Z."/>
        </authorList>
    </citation>
    <scope>NUCLEOTIDE SEQUENCE [LARGE SCALE GENOMIC DNA]</scope>
    <source>
        <strain evidence="15">YNYX2018</strain>
        <tissue evidence="15">Adults</tissue>
    </source>
</reference>
<feature type="domain" description="HD/PDEase" evidence="14">
    <location>
        <begin position="31"/>
        <end position="146"/>
    </location>
</feature>
<evidence type="ECO:0000259" key="14">
    <source>
        <dbReference type="SMART" id="SM00471"/>
    </source>
</evidence>
<comment type="similarity">
    <text evidence="6">Belongs to the HDDC2 family.</text>
</comment>
<dbReference type="GO" id="GO:0009159">
    <property type="term" value="P:deoxyribonucleoside monophosphate catabolic process"/>
    <property type="evidence" value="ECO:0007669"/>
    <property type="project" value="UniProtKB-ARBA"/>
</dbReference>
<evidence type="ECO:0000256" key="9">
    <source>
        <dbReference type="ARBA" id="ARBA00015933"/>
    </source>
</evidence>
<dbReference type="EC" id="3.1.3.89" evidence="8"/>
<evidence type="ECO:0000256" key="2">
    <source>
        <dbReference type="ARBA" id="ARBA00001936"/>
    </source>
</evidence>
<keyword evidence="12" id="KW-0460">Magnesium</keyword>
<evidence type="ECO:0000256" key="5">
    <source>
        <dbReference type="ARBA" id="ARBA00004074"/>
    </source>
</evidence>
<evidence type="ECO:0000256" key="3">
    <source>
        <dbReference type="ARBA" id="ARBA00001941"/>
    </source>
</evidence>
<dbReference type="SUPFAM" id="SSF109604">
    <property type="entry name" value="HD-domain/PDEase-like"/>
    <property type="match status" value="1"/>
</dbReference>
<accession>A0A834XZZ1</accession>
<evidence type="ECO:0000256" key="1">
    <source>
        <dbReference type="ARBA" id="ARBA00001638"/>
    </source>
</evidence>
<evidence type="ECO:0000256" key="10">
    <source>
        <dbReference type="ARBA" id="ARBA00022723"/>
    </source>
</evidence>
<comment type="subunit">
    <text evidence="7">Homodimer.</text>
</comment>
<dbReference type="InterPro" id="IPR006674">
    <property type="entry name" value="HD_domain"/>
</dbReference>
<evidence type="ECO:0000256" key="13">
    <source>
        <dbReference type="ARBA" id="ARBA00032735"/>
    </source>
</evidence>
<evidence type="ECO:0000256" key="11">
    <source>
        <dbReference type="ARBA" id="ARBA00022801"/>
    </source>
</evidence>
<protein>
    <recommendedName>
        <fullName evidence="9">5'-deoxynucleotidase HDDC2</fullName>
        <ecNumber evidence="8">3.1.3.89</ecNumber>
    </recommendedName>
    <alternativeName>
        <fullName evidence="13">HD domain-containing protein 2</fullName>
    </alternativeName>
</protein>
<dbReference type="InterPro" id="IPR039356">
    <property type="entry name" value="YfbR/HDDC2"/>
</dbReference>
<dbReference type="FunFam" id="1.10.3210.10:FF:000011">
    <property type="entry name" value="HD domain-containing protein 2"/>
    <property type="match status" value="1"/>
</dbReference>
<dbReference type="OrthoDB" id="10254258at2759"/>
<comment type="cofactor">
    <cofactor evidence="4">
        <name>Mg(2+)</name>
        <dbReference type="ChEBI" id="CHEBI:18420"/>
    </cofactor>
</comment>
<organism evidence="15 16">
    <name type="scientific">Aphidius gifuensis</name>
    <name type="common">Parasitoid wasp</name>
    <dbReference type="NCBI Taxonomy" id="684658"/>
    <lineage>
        <taxon>Eukaryota</taxon>
        <taxon>Metazoa</taxon>
        <taxon>Ecdysozoa</taxon>
        <taxon>Arthropoda</taxon>
        <taxon>Hexapoda</taxon>
        <taxon>Insecta</taxon>
        <taxon>Pterygota</taxon>
        <taxon>Neoptera</taxon>
        <taxon>Endopterygota</taxon>
        <taxon>Hymenoptera</taxon>
        <taxon>Apocrita</taxon>
        <taxon>Ichneumonoidea</taxon>
        <taxon>Braconidae</taxon>
        <taxon>Aphidiinae</taxon>
        <taxon>Aphidius</taxon>
    </lineage>
</organism>
<dbReference type="PANTHER" id="PTHR11845:SF13">
    <property type="entry name" value="5'-DEOXYNUCLEOTIDASE HDDC2"/>
    <property type="match status" value="1"/>
</dbReference>
<name>A0A834XZZ1_APHGI</name>
<comment type="caution">
    <text evidence="15">The sequence shown here is derived from an EMBL/GenBank/DDBJ whole genome shotgun (WGS) entry which is preliminary data.</text>
</comment>
<sequence length="191" mass="22235">MEFAQLHEFMELLGRLKHLKRTGWVLKDIKEPESIAGHMYRMAVLAMLVDNHDNMDKSKIIQMALVHDLAECIVGDITPQCGVPVDEKHRREDEAMIEICNLLGDKGPEMLKLFREYELQESMEAKYVKDLDRLDLISQAYEYEVRDNIPGKLEEFFANSTHKIEHPKIKKMASEIVARRKLLQDNNLLTN</sequence>
<evidence type="ECO:0000256" key="12">
    <source>
        <dbReference type="ARBA" id="ARBA00022842"/>
    </source>
</evidence>
<comment type="cofactor">
    <cofactor evidence="2">
        <name>Mn(2+)</name>
        <dbReference type="ChEBI" id="CHEBI:29035"/>
    </cofactor>
</comment>
<keyword evidence="10" id="KW-0479">Metal-binding</keyword>
<evidence type="ECO:0000313" key="16">
    <source>
        <dbReference type="Proteomes" id="UP000639338"/>
    </source>
</evidence>